<sequence length="127" mass="13777">MAGSVREQLGTGANFRVRVTIIGALVSIVPLIGIALLLPESGRDVLFWIYWIMLAGCLVHLLWILIKNPMPSARPPLLTRDLAMGWALLLPSLFTSFWPGIIGAPLFTVLVGATSVAERIRNRSAAS</sequence>
<keyword evidence="3" id="KW-1185">Reference proteome</keyword>
<accession>A0ABP9T9B2</accession>
<keyword evidence="1" id="KW-0812">Transmembrane</keyword>
<feature type="transmembrane region" description="Helical" evidence="1">
    <location>
        <begin position="20"/>
        <end position="38"/>
    </location>
</feature>
<evidence type="ECO:0000313" key="3">
    <source>
        <dbReference type="Proteomes" id="UP001499878"/>
    </source>
</evidence>
<protein>
    <recommendedName>
        <fullName evidence="4">Integral membrane protein</fullName>
    </recommendedName>
</protein>
<evidence type="ECO:0000313" key="2">
    <source>
        <dbReference type="EMBL" id="GAA5213190.1"/>
    </source>
</evidence>
<feature type="transmembrane region" description="Helical" evidence="1">
    <location>
        <begin position="86"/>
        <end position="113"/>
    </location>
</feature>
<evidence type="ECO:0008006" key="4">
    <source>
        <dbReference type="Google" id="ProtNLM"/>
    </source>
</evidence>
<name>A0ABP9T9B2_9ACTN</name>
<gene>
    <name evidence="2" type="ORF">GCM10023323_53100</name>
</gene>
<proteinExistence type="predicted"/>
<evidence type="ECO:0000256" key="1">
    <source>
        <dbReference type="SAM" id="Phobius"/>
    </source>
</evidence>
<keyword evidence="1" id="KW-1133">Transmembrane helix</keyword>
<dbReference type="Proteomes" id="UP001499878">
    <property type="component" value="Unassembled WGS sequence"/>
</dbReference>
<comment type="caution">
    <text evidence="2">The sequence shown here is derived from an EMBL/GenBank/DDBJ whole genome shotgun (WGS) entry which is preliminary data.</text>
</comment>
<keyword evidence="1" id="KW-0472">Membrane</keyword>
<feature type="transmembrane region" description="Helical" evidence="1">
    <location>
        <begin position="45"/>
        <end position="66"/>
    </location>
</feature>
<organism evidence="2 3">
    <name type="scientific">Streptomyces thinghirensis</name>
    <dbReference type="NCBI Taxonomy" id="551547"/>
    <lineage>
        <taxon>Bacteria</taxon>
        <taxon>Bacillati</taxon>
        <taxon>Actinomycetota</taxon>
        <taxon>Actinomycetes</taxon>
        <taxon>Kitasatosporales</taxon>
        <taxon>Streptomycetaceae</taxon>
        <taxon>Streptomyces</taxon>
    </lineage>
</organism>
<dbReference type="EMBL" id="BAABJR010000014">
    <property type="protein sequence ID" value="GAA5213190.1"/>
    <property type="molecule type" value="Genomic_DNA"/>
</dbReference>
<reference evidence="3" key="1">
    <citation type="journal article" date="2019" name="Int. J. Syst. Evol. Microbiol.">
        <title>The Global Catalogue of Microorganisms (GCM) 10K type strain sequencing project: providing services to taxonomists for standard genome sequencing and annotation.</title>
        <authorList>
            <consortium name="The Broad Institute Genomics Platform"/>
            <consortium name="The Broad Institute Genome Sequencing Center for Infectious Disease"/>
            <person name="Wu L."/>
            <person name="Ma J."/>
        </authorList>
    </citation>
    <scope>NUCLEOTIDE SEQUENCE [LARGE SCALE GENOMIC DNA]</scope>
    <source>
        <strain evidence="3">JCM 18306</strain>
    </source>
</reference>